<protein>
    <submittedName>
        <fullName evidence="2">Uncharacterized protein</fullName>
    </submittedName>
</protein>
<name>A0AAD5XL82_9FUNG</name>
<dbReference type="EMBL" id="JADGJQ010000042">
    <property type="protein sequence ID" value="KAJ3176292.1"/>
    <property type="molecule type" value="Genomic_DNA"/>
</dbReference>
<evidence type="ECO:0000313" key="2">
    <source>
        <dbReference type="EMBL" id="KAJ3176292.1"/>
    </source>
</evidence>
<feature type="region of interest" description="Disordered" evidence="1">
    <location>
        <begin position="151"/>
        <end position="197"/>
    </location>
</feature>
<proteinExistence type="predicted"/>
<gene>
    <name evidence="2" type="ORF">HDU87_005334</name>
</gene>
<reference evidence="2" key="1">
    <citation type="submission" date="2020-05" db="EMBL/GenBank/DDBJ databases">
        <title>Phylogenomic resolution of chytrid fungi.</title>
        <authorList>
            <person name="Stajich J.E."/>
            <person name="Amses K."/>
            <person name="Simmons R."/>
            <person name="Seto K."/>
            <person name="Myers J."/>
            <person name="Bonds A."/>
            <person name="Quandt C.A."/>
            <person name="Barry K."/>
            <person name="Liu P."/>
            <person name="Grigoriev I."/>
            <person name="Longcore J.E."/>
            <person name="James T.Y."/>
        </authorList>
    </citation>
    <scope>NUCLEOTIDE SEQUENCE</scope>
    <source>
        <strain evidence="2">JEL0379</strain>
    </source>
</reference>
<organism evidence="2 3">
    <name type="scientific">Geranomyces variabilis</name>
    <dbReference type="NCBI Taxonomy" id="109894"/>
    <lineage>
        <taxon>Eukaryota</taxon>
        <taxon>Fungi</taxon>
        <taxon>Fungi incertae sedis</taxon>
        <taxon>Chytridiomycota</taxon>
        <taxon>Chytridiomycota incertae sedis</taxon>
        <taxon>Chytridiomycetes</taxon>
        <taxon>Spizellomycetales</taxon>
        <taxon>Powellomycetaceae</taxon>
        <taxon>Geranomyces</taxon>
    </lineage>
</organism>
<dbReference type="Proteomes" id="UP001212152">
    <property type="component" value="Unassembled WGS sequence"/>
</dbReference>
<keyword evidence="3" id="KW-1185">Reference proteome</keyword>
<dbReference type="AlphaFoldDB" id="A0AAD5XL82"/>
<accession>A0AAD5XL82</accession>
<sequence>MKALLAPTAFLTQKPTASFADYQNYLAAEAEKYLDNESQRRIARMAQNPSHFEAAKMGREKEEGERLAQLVRLQRGHQERTADVMSKMAADVGGYINKVAGDGTHAKVVDEIIRKNKRPADVPRTPVAKRTRSRVAAIGASLVTRPSFAVPAAKAESDDNPADCSSFDVPTAESKSDDDAVPAAEKESDDEPADRPSFAAPAAEAELNDEPADLPALCSYVAPAAEAETLDAVEADKWWTQYLNDLEVLRCTDCPVLRQQGRHLSELAEFFVADAALVGIQVRYGAKSYAATYEALVPAVGSSTIDILAQLPFLAWAAAAVTELRKTGKIFVPRKPWFGSVPPSLPAELVLAAATACHVEHHAGSTNAAEADTKFIGMRLVKDAVAFLAPNFTTCAEKRHHFTEEVKGSGRSDLVVAVSGGTFRNFATLIVIEFQTIPDNSPNSPAAHKDFCVAAAEAVIDSRSIISGLPIEKIQDAKLHIFLVFDKLIKCQVLGPSFDLDAARGGTNMLLGALGLIEYLRAVVFPDGEVLAALLKTWTTNRQVLAAMPKLPTKLPEVRSDSIFSPAKNGVIKLAKLYACEMDRRYMGFFAELFDILGGGFLIVAAKDLLSIANLSKALCPPCVSRQVREKALPGQPRKEPPQ</sequence>
<comment type="caution">
    <text evidence="2">The sequence shown here is derived from an EMBL/GenBank/DDBJ whole genome shotgun (WGS) entry which is preliminary data.</text>
</comment>
<evidence type="ECO:0000256" key="1">
    <source>
        <dbReference type="SAM" id="MobiDB-lite"/>
    </source>
</evidence>
<evidence type="ECO:0000313" key="3">
    <source>
        <dbReference type="Proteomes" id="UP001212152"/>
    </source>
</evidence>